<dbReference type="Proteomes" id="UP000006666">
    <property type="component" value="Chromosome"/>
</dbReference>
<feature type="domain" description="YdbS-like PH" evidence="3">
    <location>
        <begin position="521"/>
        <end position="596"/>
    </location>
</feature>
<organism evidence="4 5">
    <name type="scientific">Kytococcus sedentarius (strain ATCC 14392 / DSM 20547 / JCM 11482 / CCUG 33030 / NBRC 15357 / NCTC 11040 / CCM 314 / 541)</name>
    <name type="common">Micrococcus sedentarius</name>
    <dbReference type="NCBI Taxonomy" id="478801"/>
    <lineage>
        <taxon>Bacteria</taxon>
        <taxon>Bacillati</taxon>
        <taxon>Actinomycetota</taxon>
        <taxon>Actinomycetes</taxon>
        <taxon>Micrococcales</taxon>
        <taxon>Kytococcaceae</taxon>
        <taxon>Kytococcus</taxon>
    </lineage>
</organism>
<dbReference type="eggNOG" id="COG3428">
    <property type="taxonomic scope" value="Bacteria"/>
</dbReference>
<feature type="transmembrane region" description="Helical" evidence="2">
    <location>
        <begin position="70"/>
        <end position="90"/>
    </location>
</feature>
<keyword evidence="2" id="KW-0812">Transmembrane</keyword>
<dbReference type="RefSeq" id="WP_015780242.1">
    <property type="nucleotide sequence ID" value="NC_013169.1"/>
</dbReference>
<keyword evidence="2" id="KW-1133">Transmembrane helix</keyword>
<name>C7NF58_KYTSD</name>
<dbReference type="AlphaFoldDB" id="C7NF58"/>
<feature type="transmembrane region" description="Helical" evidence="2">
    <location>
        <begin position="325"/>
        <end position="350"/>
    </location>
</feature>
<gene>
    <name evidence="4" type="ordered locus">Ksed_23360</name>
</gene>
<keyword evidence="5" id="KW-1185">Reference proteome</keyword>
<evidence type="ECO:0000313" key="4">
    <source>
        <dbReference type="EMBL" id="ACV07311.1"/>
    </source>
</evidence>
<reference evidence="4 5" key="1">
    <citation type="journal article" date="2009" name="Stand. Genomic Sci.">
        <title>Complete genome sequence of Kytococcus sedentarius type strain (541).</title>
        <authorList>
            <person name="Sims D."/>
            <person name="Brettin T."/>
            <person name="Detter J.C."/>
            <person name="Han C."/>
            <person name="Lapidus A."/>
            <person name="Copeland A."/>
            <person name="Glavina Del Rio T."/>
            <person name="Nolan M."/>
            <person name="Chen F."/>
            <person name="Lucas S."/>
            <person name="Tice H."/>
            <person name="Cheng J.F."/>
            <person name="Bruce D."/>
            <person name="Goodwin L."/>
            <person name="Pitluck S."/>
            <person name="Ovchinnikova G."/>
            <person name="Pati A."/>
            <person name="Ivanova N."/>
            <person name="Mavrommatis K."/>
            <person name="Chen A."/>
            <person name="Palaniappan K."/>
            <person name="D'haeseleer P."/>
            <person name="Chain P."/>
            <person name="Bristow J."/>
            <person name="Eisen J.A."/>
            <person name="Markowitz V."/>
            <person name="Hugenholtz P."/>
            <person name="Schneider S."/>
            <person name="Goker M."/>
            <person name="Pukall R."/>
            <person name="Kyrpides N.C."/>
            <person name="Klenk H.P."/>
        </authorList>
    </citation>
    <scope>NUCLEOTIDE SEQUENCE [LARGE SCALE GENOMIC DNA]</scope>
    <source>
        <strain evidence="5">ATCC 14392 / DSM 20547 / JCM 11482 / CCUG 33030 / NBRC 15357 / NCTC 11040 / CCM 314 / 541</strain>
    </source>
</reference>
<dbReference type="Pfam" id="PF03703">
    <property type="entry name" value="bPH_2"/>
    <property type="match status" value="2"/>
</dbReference>
<dbReference type="EMBL" id="CP001686">
    <property type="protein sequence ID" value="ACV07311.1"/>
    <property type="molecule type" value="Genomic_DNA"/>
</dbReference>
<feature type="transmembrane region" description="Helical" evidence="2">
    <location>
        <begin position="278"/>
        <end position="300"/>
    </location>
</feature>
<feature type="region of interest" description="Disordered" evidence="1">
    <location>
        <begin position="212"/>
        <end position="264"/>
    </location>
</feature>
<feature type="transmembrane region" description="Helical" evidence="2">
    <location>
        <begin position="466"/>
        <end position="488"/>
    </location>
</feature>
<dbReference type="PANTHER" id="PTHR34473:SF2">
    <property type="entry name" value="UPF0699 TRANSMEMBRANE PROTEIN YDBT"/>
    <property type="match status" value="1"/>
</dbReference>
<dbReference type="InterPro" id="IPR005182">
    <property type="entry name" value="YdbS-like_PH"/>
</dbReference>
<protein>
    <submittedName>
        <fullName evidence="4">Predicted membrane protein</fullName>
    </submittedName>
</protein>
<dbReference type="HOGENOM" id="CLU_024617_1_0_11"/>
<feature type="transmembrane region" description="Helical" evidence="2">
    <location>
        <begin position="500"/>
        <end position="521"/>
    </location>
</feature>
<sequence>MSTPMNWRAPQEEPHAGERTLGAQEPTGADAGEHGPAGTLTASDLPPTGGHPGDQPPADGDWKRQNPRMFLVYPFKALGSLLPLLLVLLFTQRGDGLFQLFSAGVAGVIAVVVSLVQYFTLRYRVGAETVQVRRGLFTKETKTARLERVRSIDVEGNLLMRLLDLRTITIGTGVDDGQVELEGIRTRDAEELREGLLRRSREVRAERGIDAGAQPGVAQPGVAPAGVTSGGAFPAGDEGALDGRDGPVVIGNGAPHEPPASEVPEQSLVRWDNRWLRFGPLGASGLVVAGVVAGGGAQFADDIARSDLGQRIGGQLVHQLQELGVLASIAALLAAGAVFSLLFSLAAYALGWWGLDVTRSGHGTLHVRRGLTTTRSATMEERKVRGVMVTEPWQQRWQKGASLSAIVTGAEGGSVEVLPTVPRDTAREVAVDVLSSGEDRPAPVGLFGMELVSHGPRALRRMTVSALLTTFWFGLLPAAVAVAVLRHFDVTDGLLDRGWWWLFAWTAFIAVVNLVPVYPAWRSLGHAVTEHHVVFRQGAILRNHLALETDGILSWNMAQSFFQRRLELCTLTATVAGGAEGYELPNVPVEDAVRLMRSASPELLWQFSRAA</sequence>
<evidence type="ECO:0000313" key="5">
    <source>
        <dbReference type="Proteomes" id="UP000006666"/>
    </source>
</evidence>
<feature type="region of interest" description="Disordered" evidence="1">
    <location>
        <begin position="1"/>
        <end position="63"/>
    </location>
</feature>
<keyword evidence="2" id="KW-0472">Membrane</keyword>
<dbReference type="KEGG" id="kse:Ksed_23360"/>
<proteinExistence type="predicted"/>
<evidence type="ECO:0000259" key="3">
    <source>
        <dbReference type="Pfam" id="PF03703"/>
    </source>
</evidence>
<feature type="domain" description="YdbS-like PH" evidence="3">
    <location>
        <begin position="118"/>
        <end position="194"/>
    </location>
</feature>
<accession>C7NF58</accession>
<feature type="transmembrane region" description="Helical" evidence="2">
    <location>
        <begin position="96"/>
        <end position="116"/>
    </location>
</feature>
<dbReference type="PANTHER" id="PTHR34473">
    <property type="entry name" value="UPF0699 TRANSMEMBRANE PROTEIN YDBS"/>
    <property type="match status" value="1"/>
</dbReference>
<dbReference type="STRING" id="478801.Ksed_23360"/>
<evidence type="ECO:0000256" key="2">
    <source>
        <dbReference type="SAM" id="Phobius"/>
    </source>
</evidence>
<evidence type="ECO:0000256" key="1">
    <source>
        <dbReference type="SAM" id="MobiDB-lite"/>
    </source>
</evidence>